<dbReference type="InterPro" id="IPR036097">
    <property type="entry name" value="HisK_dim/P_sf"/>
</dbReference>
<dbReference type="Gene3D" id="3.30.565.10">
    <property type="entry name" value="Histidine kinase-like ATPase, C-terminal domain"/>
    <property type="match status" value="1"/>
</dbReference>
<organism evidence="9 10">
    <name type="scientific">Rhodohalobacter mucosus</name>
    <dbReference type="NCBI Taxonomy" id="2079485"/>
    <lineage>
        <taxon>Bacteria</taxon>
        <taxon>Pseudomonadati</taxon>
        <taxon>Balneolota</taxon>
        <taxon>Balneolia</taxon>
        <taxon>Balneolales</taxon>
        <taxon>Balneolaceae</taxon>
        <taxon>Rhodohalobacter</taxon>
    </lineage>
</organism>
<dbReference type="Proteomes" id="UP000245533">
    <property type="component" value="Unassembled WGS sequence"/>
</dbReference>
<dbReference type="AlphaFoldDB" id="A0A316TN92"/>
<reference evidence="9 10" key="1">
    <citation type="submission" date="2018-05" db="EMBL/GenBank/DDBJ databases">
        <title>Rhodohalobacter halophilus gen. nov., sp. nov., a moderately halophilic member of the family Balneolaceae.</title>
        <authorList>
            <person name="Liu Z.-W."/>
        </authorList>
    </citation>
    <scope>NUCLEOTIDE SEQUENCE [LARGE SCALE GENOMIC DNA]</scope>
    <source>
        <strain evidence="9 10">8A47</strain>
    </source>
</reference>
<dbReference type="Pfam" id="PF00512">
    <property type="entry name" value="HisKA"/>
    <property type="match status" value="1"/>
</dbReference>
<dbReference type="SMART" id="SM00388">
    <property type="entry name" value="HisKA"/>
    <property type="match status" value="1"/>
</dbReference>
<evidence type="ECO:0000256" key="7">
    <source>
        <dbReference type="ARBA" id="ARBA00023136"/>
    </source>
</evidence>
<keyword evidence="5" id="KW-0418">Kinase</keyword>
<dbReference type="EC" id="2.7.13.3" evidence="2"/>
<dbReference type="GO" id="GO:0000155">
    <property type="term" value="F:phosphorelay sensor kinase activity"/>
    <property type="evidence" value="ECO:0007669"/>
    <property type="project" value="InterPro"/>
</dbReference>
<dbReference type="PANTHER" id="PTHR45453">
    <property type="entry name" value="PHOSPHATE REGULON SENSOR PROTEIN PHOR"/>
    <property type="match status" value="1"/>
</dbReference>
<evidence type="ECO:0000313" key="10">
    <source>
        <dbReference type="Proteomes" id="UP000245533"/>
    </source>
</evidence>
<dbReference type="InterPro" id="IPR050351">
    <property type="entry name" value="BphY/WalK/GraS-like"/>
</dbReference>
<gene>
    <name evidence="9" type="ORF">DDZ15_12230</name>
</gene>
<evidence type="ECO:0000256" key="2">
    <source>
        <dbReference type="ARBA" id="ARBA00012438"/>
    </source>
</evidence>
<dbReference type="InterPro" id="IPR003661">
    <property type="entry name" value="HisK_dim/P_dom"/>
</dbReference>
<dbReference type="OrthoDB" id="9813151at2"/>
<name>A0A316TN92_9BACT</name>
<evidence type="ECO:0000256" key="3">
    <source>
        <dbReference type="ARBA" id="ARBA00022553"/>
    </source>
</evidence>
<dbReference type="Gene3D" id="1.10.287.130">
    <property type="match status" value="1"/>
</dbReference>
<dbReference type="Pfam" id="PF02518">
    <property type="entry name" value="HATPase_c"/>
    <property type="match status" value="1"/>
</dbReference>
<dbReference type="FunFam" id="3.30.565.10:FF:000006">
    <property type="entry name" value="Sensor histidine kinase WalK"/>
    <property type="match status" value="1"/>
</dbReference>
<keyword evidence="7" id="KW-0472">Membrane</keyword>
<dbReference type="SUPFAM" id="SSF47384">
    <property type="entry name" value="Homodimeric domain of signal transducing histidine kinase"/>
    <property type="match status" value="1"/>
</dbReference>
<dbReference type="GO" id="GO:0004721">
    <property type="term" value="F:phosphoprotein phosphatase activity"/>
    <property type="evidence" value="ECO:0007669"/>
    <property type="project" value="TreeGrafter"/>
</dbReference>
<evidence type="ECO:0000256" key="1">
    <source>
        <dbReference type="ARBA" id="ARBA00000085"/>
    </source>
</evidence>
<dbReference type="InterPro" id="IPR036890">
    <property type="entry name" value="HATPase_C_sf"/>
</dbReference>
<dbReference type="GO" id="GO:0005886">
    <property type="term" value="C:plasma membrane"/>
    <property type="evidence" value="ECO:0007669"/>
    <property type="project" value="TreeGrafter"/>
</dbReference>
<dbReference type="InterPro" id="IPR005467">
    <property type="entry name" value="His_kinase_dom"/>
</dbReference>
<evidence type="ECO:0000256" key="4">
    <source>
        <dbReference type="ARBA" id="ARBA00022679"/>
    </source>
</evidence>
<evidence type="ECO:0000313" key="9">
    <source>
        <dbReference type="EMBL" id="PWN06067.1"/>
    </source>
</evidence>
<keyword evidence="3" id="KW-0597">Phosphoprotein</keyword>
<dbReference type="PROSITE" id="PS50109">
    <property type="entry name" value="HIS_KIN"/>
    <property type="match status" value="1"/>
</dbReference>
<dbReference type="GO" id="GO:0016036">
    <property type="term" value="P:cellular response to phosphate starvation"/>
    <property type="evidence" value="ECO:0007669"/>
    <property type="project" value="TreeGrafter"/>
</dbReference>
<accession>A0A316TN92</accession>
<keyword evidence="10" id="KW-1185">Reference proteome</keyword>
<keyword evidence="6" id="KW-0902">Two-component regulatory system</keyword>
<evidence type="ECO:0000256" key="5">
    <source>
        <dbReference type="ARBA" id="ARBA00022777"/>
    </source>
</evidence>
<evidence type="ECO:0000259" key="8">
    <source>
        <dbReference type="PROSITE" id="PS50109"/>
    </source>
</evidence>
<proteinExistence type="predicted"/>
<dbReference type="PANTHER" id="PTHR45453:SF1">
    <property type="entry name" value="PHOSPHATE REGULON SENSOR PROTEIN PHOR"/>
    <property type="match status" value="1"/>
</dbReference>
<evidence type="ECO:0000256" key="6">
    <source>
        <dbReference type="ARBA" id="ARBA00023012"/>
    </source>
</evidence>
<dbReference type="FunFam" id="1.10.287.130:FF:000001">
    <property type="entry name" value="Two-component sensor histidine kinase"/>
    <property type="match status" value="1"/>
</dbReference>
<sequence length="289" mass="33446">MRAINEVVKNISRKKFKEYDWVNGKNRDELDFILLQTIRASTMVEKEIIRLNKIENYRKEFIGDISHELKTPIFAIQGFIETLLNGAIHDKEVNEVFLKKAMRNVNRLIYLTKDLMEISRLETGEMKSNFQEMYLRDVVLDVVESLQYKAQKENVEIIVKDFDKNLQVRADRNQIKQVLINLIENGIKYNREGGHVEVGIRDKQGSKEKIWLYITDTGIGIDSKDIARVTERFFRVDKSRSREKGGTGLGLSIVKHIIEAHGEELKIESRPDSGSTFSFSLTQVSHVSV</sequence>
<dbReference type="EMBL" id="QGGB01000008">
    <property type="protein sequence ID" value="PWN06067.1"/>
    <property type="molecule type" value="Genomic_DNA"/>
</dbReference>
<comment type="catalytic activity">
    <reaction evidence="1">
        <text>ATP + protein L-histidine = ADP + protein N-phospho-L-histidine.</text>
        <dbReference type="EC" id="2.7.13.3"/>
    </reaction>
</comment>
<keyword evidence="4" id="KW-0808">Transferase</keyword>
<dbReference type="InterPro" id="IPR003594">
    <property type="entry name" value="HATPase_dom"/>
</dbReference>
<dbReference type="CDD" id="cd00082">
    <property type="entry name" value="HisKA"/>
    <property type="match status" value="1"/>
</dbReference>
<dbReference type="SMART" id="SM00387">
    <property type="entry name" value="HATPase_c"/>
    <property type="match status" value="1"/>
</dbReference>
<comment type="caution">
    <text evidence="9">The sequence shown here is derived from an EMBL/GenBank/DDBJ whole genome shotgun (WGS) entry which is preliminary data.</text>
</comment>
<dbReference type="InterPro" id="IPR004358">
    <property type="entry name" value="Sig_transdc_His_kin-like_C"/>
</dbReference>
<protein>
    <recommendedName>
        <fullName evidence="2">histidine kinase</fullName>
        <ecNumber evidence="2">2.7.13.3</ecNumber>
    </recommendedName>
</protein>
<dbReference type="PRINTS" id="PR00344">
    <property type="entry name" value="BCTRLSENSOR"/>
</dbReference>
<feature type="domain" description="Histidine kinase" evidence="8">
    <location>
        <begin position="64"/>
        <end position="285"/>
    </location>
</feature>
<dbReference type="SUPFAM" id="SSF55874">
    <property type="entry name" value="ATPase domain of HSP90 chaperone/DNA topoisomerase II/histidine kinase"/>
    <property type="match status" value="1"/>
</dbReference>